<dbReference type="InterPro" id="IPR008764">
    <property type="entry name" value="Peptidase_U57"/>
</dbReference>
<protein>
    <submittedName>
        <fullName evidence="1">Sporulation peptidase YabG</fullName>
    </submittedName>
</protein>
<dbReference type="KEGG" id="tjr:TherJR_0104"/>
<name>D5X8Z7_THEPJ</name>
<sequence length="288" mass="32861">MPDFKKGDIVTRKSYNCDIYFQIVDFLPGRNGNDRVLLKGLDVRLCADCPVTDLQKVTRSQLKEYRKKFILRNNELLSRIYKKRSSLRPHLLRTAEADKANFFEIPGKVLHVDGNEDYLRLCETMYSQLGLEAKGVHVPEQEQPQKIVGLLREHQPDVLVLTGHDGFIKEKKDFRSLNSYRNSKYFVEAVKLARKFRPNKDDLIIVAGACQSHYEALLRAGANFASSPKRVFIHAFDPVFIVEKICFTSASQTVSINDVIDNTLTGINGLGGIETRGKHRWGFPKSPY</sequence>
<gene>
    <name evidence="1" type="ordered locus">TherJR_0104</name>
</gene>
<dbReference type="MEROPS" id="U57.001"/>
<dbReference type="RefSeq" id="WP_013119025.1">
    <property type="nucleotide sequence ID" value="NC_014152.1"/>
</dbReference>
<dbReference type="OrthoDB" id="9785306at2"/>
<dbReference type="eggNOG" id="ENOG502Z7P7">
    <property type="taxonomic scope" value="Bacteria"/>
</dbReference>
<dbReference type="Proteomes" id="UP000002377">
    <property type="component" value="Chromosome"/>
</dbReference>
<evidence type="ECO:0000313" key="2">
    <source>
        <dbReference type="Proteomes" id="UP000002377"/>
    </source>
</evidence>
<proteinExistence type="predicted"/>
<dbReference type="NCBIfam" id="TIGR02855">
    <property type="entry name" value="spore_yabG"/>
    <property type="match status" value="1"/>
</dbReference>
<keyword evidence="2" id="KW-1185">Reference proteome</keyword>
<accession>D5X8Z7</accession>
<dbReference type="AlphaFoldDB" id="D5X8Z7"/>
<organism evidence="1 2">
    <name type="scientific">Thermincola potens (strain JR)</name>
    <dbReference type="NCBI Taxonomy" id="635013"/>
    <lineage>
        <taxon>Bacteria</taxon>
        <taxon>Bacillati</taxon>
        <taxon>Bacillota</taxon>
        <taxon>Clostridia</taxon>
        <taxon>Eubacteriales</taxon>
        <taxon>Thermincolaceae</taxon>
        <taxon>Thermincola</taxon>
    </lineage>
</organism>
<dbReference type="Pfam" id="PF05582">
    <property type="entry name" value="Peptidase_U57"/>
    <property type="match status" value="1"/>
</dbReference>
<evidence type="ECO:0000313" key="1">
    <source>
        <dbReference type="EMBL" id="ADG80997.1"/>
    </source>
</evidence>
<dbReference type="HOGENOM" id="CLU_083246_0_0_9"/>
<reference evidence="1 2" key="1">
    <citation type="submission" date="2010-05" db="EMBL/GenBank/DDBJ databases">
        <title>Complete sequence of Thermincola sp. JR.</title>
        <authorList>
            <consortium name="US DOE Joint Genome Institute"/>
            <person name="Lucas S."/>
            <person name="Copeland A."/>
            <person name="Lapidus A."/>
            <person name="Cheng J.-F."/>
            <person name="Bruce D."/>
            <person name="Goodwin L."/>
            <person name="Pitluck S."/>
            <person name="Chertkov O."/>
            <person name="Detter J.C."/>
            <person name="Han C."/>
            <person name="Tapia R."/>
            <person name="Land M."/>
            <person name="Hauser L."/>
            <person name="Kyrpides N."/>
            <person name="Mikhailova N."/>
            <person name="Hazen T.C."/>
            <person name="Woyke T."/>
        </authorList>
    </citation>
    <scope>NUCLEOTIDE SEQUENCE [LARGE SCALE GENOMIC DNA]</scope>
    <source>
        <strain evidence="1 2">JR</strain>
    </source>
</reference>
<dbReference type="PIRSF" id="PIRSF011575">
    <property type="entry name" value="YabG"/>
    <property type="match status" value="1"/>
</dbReference>
<dbReference type="EMBL" id="CP002028">
    <property type="protein sequence ID" value="ADG80997.1"/>
    <property type="molecule type" value="Genomic_DNA"/>
</dbReference>
<dbReference type="STRING" id="635013.TherJR_0104"/>